<organism evidence="1 2">
    <name type="scientific">Cirrhinus molitorella</name>
    <name type="common">mud carp</name>
    <dbReference type="NCBI Taxonomy" id="172907"/>
    <lineage>
        <taxon>Eukaryota</taxon>
        <taxon>Metazoa</taxon>
        <taxon>Chordata</taxon>
        <taxon>Craniata</taxon>
        <taxon>Vertebrata</taxon>
        <taxon>Euteleostomi</taxon>
        <taxon>Actinopterygii</taxon>
        <taxon>Neopterygii</taxon>
        <taxon>Teleostei</taxon>
        <taxon>Ostariophysi</taxon>
        <taxon>Cypriniformes</taxon>
        <taxon>Cyprinidae</taxon>
        <taxon>Labeoninae</taxon>
        <taxon>Labeonini</taxon>
        <taxon>Cirrhinus</taxon>
    </lineage>
</organism>
<sequence length="95" mass="10138">MLIRPGKCCVDAANGPPPAAASRSTCHAAAAGSGARSSVDMCSSNIPSTALINHHYPDTQLRQLDLPARTQRFLTTLLQEKLYTTAIFDGCLCYL</sequence>
<reference evidence="1 2" key="1">
    <citation type="submission" date="2023-09" db="EMBL/GenBank/DDBJ databases">
        <authorList>
            <person name="Wang M."/>
        </authorList>
    </citation>
    <scope>NUCLEOTIDE SEQUENCE [LARGE SCALE GENOMIC DNA]</scope>
    <source>
        <strain evidence="1">GT-2023</strain>
        <tissue evidence="1">Liver</tissue>
    </source>
</reference>
<evidence type="ECO:0000313" key="2">
    <source>
        <dbReference type="Proteomes" id="UP001558613"/>
    </source>
</evidence>
<name>A0ABR3N653_9TELE</name>
<proteinExistence type="predicted"/>
<keyword evidence="2" id="KW-1185">Reference proteome</keyword>
<evidence type="ECO:0000313" key="1">
    <source>
        <dbReference type="EMBL" id="KAL1272418.1"/>
    </source>
</evidence>
<dbReference type="Proteomes" id="UP001558613">
    <property type="component" value="Unassembled WGS sequence"/>
</dbReference>
<gene>
    <name evidence="1" type="ORF">QQF64_028280</name>
</gene>
<dbReference type="EMBL" id="JAYMGO010000006">
    <property type="protein sequence ID" value="KAL1272418.1"/>
    <property type="molecule type" value="Genomic_DNA"/>
</dbReference>
<comment type="caution">
    <text evidence="1">The sequence shown here is derived from an EMBL/GenBank/DDBJ whole genome shotgun (WGS) entry which is preliminary data.</text>
</comment>
<protein>
    <submittedName>
        <fullName evidence="1">Uncharacterized protein</fullName>
    </submittedName>
</protein>
<accession>A0ABR3N653</accession>